<sequence>MHLAESSDGGSGRRFARLAWPAVFLALLLCGAAWAVAAPYNAPPDEAEHVARAVGVARGEVFSRATTAGMGTGAYQTVPESLIRPVCFQMQSHRTAACQPEPGGDATLTEVVTRAGRYNPVYYAVVGWPLRFWPDWTGVLLARLLTAAMVAGLLTGALHSALKWTAHGGMLAGVLVATTPLLFHLAGSVNPAGVEIAAGIALFAAGIPLLLNRPARLDPVLMRRVGVAAVTLATLRSLGPLWLALALGVLLLPTSRALVRELWRSVRARVWAVVVAAGVVAGAAWTVGMHAATLITMGVDVTFGQAVKHEAISRWPAYVEQMVGRMSYDDTPLPSLSYLAWYAAVGSLLFTALAFARWVDRWRLLAIAAATFAVPTLSDAVSVQRFGYASQGRYMLPLAVGLPLLAAYLLSTRGDVPLGARRIGSLTRTLAVTLLPIHLVALCTAMVRWQRGLPQNSAFTPLNPLRGAWQPVLGPEVPLLAMVAGIALLLVCCWRATRARTDDAVSTAPLARDEREPVPTGA</sequence>
<accession>A0A8J3TIL0</accession>
<keyword evidence="3" id="KW-1185">Reference proteome</keyword>
<dbReference type="Pfam" id="PF09913">
    <property type="entry name" value="DUF2142"/>
    <property type="match status" value="1"/>
</dbReference>
<keyword evidence="1" id="KW-1133">Transmembrane helix</keyword>
<gene>
    <name evidence="2" type="ORF">Pme01_59530</name>
</gene>
<feature type="transmembrane region" description="Helical" evidence="1">
    <location>
        <begin position="469"/>
        <end position="491"/>
    </location>
</feature>
<dbReference type="InterPro" id="IPR018674">
    <property type="entry name" value="DUF2142_membrane"/>
</dbReference>
<dbReference type="AlphaFoldDB" id="A0A8J3TIL0"/>
<feature type="transmembrane region" description="Helical" evidence="1">
    <location>
        <begin position="336"/>
        <end position="355"/>
    </location>
</feature>
<feature type="transmembrane region" description="Helical" evidence="1">
    <location>
        <begin position="362"/>
        <end position="382"/>
    </location>
</feature>
<feature type="transmembrane region" description="Helical" evidence="1">
    <location>
        <begin position="394"/>
        <end position="410"/>
    </location>
</feature>
<feature type="transmembrane region" description="Helical" evidence="1">
    <location>
        <begin position="192"/>
        <end position="211"/>
    </location>
</feature>
<reference evidence="2" key="1">
    <citation type="submission" date="2021-01" db="EMBL/GenBank/DDBJ databases">
        <title>Whole genome shotgun sequence of Planosporangium mesophilum NBRC 109066.</title>
        <authorList>
            <person name="Komaki H."/>
            <person name="Tamura T."/>
        </authorList>
    </citation>
    <scope>NUCLEOTIDE SEQUENCE</scope>
    <source>
        <strain evidence="2">NBRC 109066</strain>
    </source>
</reference>
<evidence type="ECO:0000313" key="3">
    <source>
        <dbReference type="Proteomes" id="UP000599074"/>
    </source>
</evidence>
<dbReference type="Proteomes" id="UP000599074">
    <property type="component" value="Unassembled WGS sequence"/>
</dbReference>
<feature type="transmembrane region" description="Helical" evidence="1">
    <location>
        <begin position="169"/>
        <end position="186"/>
    </location>
</feature>
<proteinExistence type="predicted"/>
<comment type="caution">
    <text evidence="2">The sequence shown here is derived from an EMBL/GenBank/DDBJ whole genome shotgun (WGS) entry which is preliminary data.</text>
</comment>
<evidence type="ECO:0008006" key="4">
    <source>
        <dbReference type="Google" id="ProtNLM"/>
    </source>
</evidence>
<feature type="transmembrane region" description="Helical" evidence="1">
    <location>
        <begin position="430"/>
        <end position="449"/>
    </location>
</feature>
<keyword evidence="1" id="KW-0472">Membrane</keyword>
<keyword evidence="1" id="KW-0812">Transmembrane</keyword>
<feature type="transmembrane region" description="Helical" evidence="1">
    <location>
        <begin position="140"/>
        <end position="162"/>
    </location>
</feature>
<dbReference type="RefSeq" id="WP_168118305.1">
    <property type="nucleotide sequence ID" value="NZ_BOON01000075.1"/>
</dbReference>
<feature type="transmembrane region" description="Helical" evidence="1">
    <location>
        <begin position="271"/>
        <end position="295"/>
    </location>
</feature>
<evidence type="ECO:0000313" key="2">
    <source>
        <dbReference type="EMBL" id="GII26356.1"/>
    </source>
</evidence>
<organism evidence="2 3">
    <name type="scientific">Planosporangium mesophilum</name>
    <dbReference type="NCBI Taxonomy" id="689768"/>
    <lineage>
        <taxon>Bacteria</taxon>
        <taxon>Bacillati</taxon>
        <taxon>Actinomycetota</taxon>
        <taxon>Actinomycetes</taxon>
        <taxon>Micromonosporales</taxon>
        <taxon>Micromonosporaceae</taxon>
        <taxon>Planosporangium</taxon>
    </lineage>
</organism>
<dbReference type="EMBL" id="BOON01000075">
    <property type="protein sequence ID" value="GII26356.1"/>
    <property type="molecule type" value="Genomic_DNA"/>
</dbReference>
<evidence type="ECO:0000256" key="1">
    <source>
        <dbReference type="SAM" id="Phobius"/>
    </source>
</evidence>
<name>A0A8J3TIL0_9ACTN</name>
<protein>
    <recommendedName>
        <fullName evidence="4">DUF2142 domain-containing protein</fullName>
    </recommendedName>
</protein>